<protein>
    <submittedName>
        <fullName evidence="1">Uncharacterized protein</fullName>
    </submittedName>
</protein>
<accession>A0A2P6SMS6</accession>
<comment type="caution">
    <text evidence="1">The sequence shown here is derived from an EMBL/GenBank/DDBJ whole genome shotgun (WGS) entry which is preliminary data.</text>
</comment>
<evidence type="ECO:0000313" key="2">
    <source>
        <dbReference type="Proteomes" id="UP000238479"/>
    </source>
</evidence>
<dbReference type="Gramene" id="PRQ59986">
    <property type="protein sequence ID" value="PRQ59986"/>
    <property type="gene ID" value="RchiOBHm_Chr1g0376201"/>
</dbReference>
<proteinExistence type="predicted"/>
<gene>
    <name evidence="1" type="ORF">RchiOBHm_Chr1g0376201</name>
</gene>
<name>A0A2P6SMS6_ROSCH</name>
<keyword evidence="2" id="KW-1185">Reference proteome</keyword>
<sequence length="84" mass="8523">MLGVGAEFARCISSPVSDHVTGAGLCLAWSSTSVVAMAAAGELDDDGEPGSQTGLRGNWTLGDARVPYIGFLPIFGAFGLVFGC</sequence>
<evidence type="ECO:0000313" key="1">
    <source>
        <dbReference type="EMBL" id="PRQ59986.1"/>
    </source>
</evidence>
<dbReference type="EMBL" id="PDCK01000039">
    <property type="protein sequence ID" value="PRQ59986.1"/>
    <property type="molecule type" value="Genomic_DNA"/>
</dbReference>
<reference evidence="1 2" key="1">
    <citation type="journal article" date="2018" name="Nat. Genet.">
        <title>The Rosa genome provides new insights in the design of modern roses.</title>
        <authorList>
            <person name="Bendahmane M."/>
        </authorList>
    </citation>
    <scope>NUCLEOTIDE SEQUENCE [LARGE SCALE GENOMIC DNA]</scope>
    <source>
        <strain evidence="2">cv. Old Blush</strain>
    </source>
</reference>
<dbReference type="Proteomes" id="UP000238479">
    <property type="component" value="Chromosome 1"/>
</dbReference>
<organism evidence="1 2">
    <name type="scientific">Rosa chinensis</name>
    <name type="common">China rose</name>
    <dbReference type="NCBI Taxonomy" id="74649"/>
    <lineage>
        <taxon>Eukaryota</taxon>
        <taxon>Viridiplantae</taxon>
        <taxon>Streptophyta</taxon>
        <taxon>Embryophyta</taxon>
        <taxon>Tracheophyta</taxon>
        <taxon>Spermatophyta</taxon>
        <taxon>Magnoliopsida</taxon>
        <taxon>eudicotyledons</taxon>
        <taxon>Gunneridae</taxon>
        <taxon>Pentapetalae</taxon>
        <taxon>rosids</taxon>
        <taxon>fabids</taxon>
        <taxon>Rosales</taxon>
        <taxon>Rosaceae</taxon>
        <taxon>Rosoideae</taxon>
        <taxon>Rosoideae incertae sedis</taxon>
        <taxon>Rosa</taxon>
    </lineage>
</organism>
<dbReference type="AlphaFoldDB" id="A0A2P6SMS6"/>